<keyword evidence="3" id="KW-1185">Reference proteome</keyword>
<dbReference type="Proteomes" id="UP000274601">
    <property type="component" value="Unassembled WGS sequence"/>
</dbReference>
<reference evidence="2 3" key="1">
    <citation type="submission" date="2018-10" db="EMBL/GenBank/DDBJ databases">
        <title>Genomic Encyclopedia of Archaeal and Bacterial Type Strains, Phase II (KMG-II): from individual species to whole genera.</title>
        <authorList>
            <person name="Goeker M."/>
        </authorList>
    </citation>
    <scope>NUCLEOTIDE SEQUENCE [LARGE SCALE GENOMIC DNA]</scope>
    <source>
        <strain evidence="2 3">DSM 43383</strain>
    </source>
</reference>
<dbReference type="InterPro" id="IPR010982">
    <property type="entry name" value="Lambda_DNA-bd_dom_sf"/>
</dbReference>
<dbReference type="EMBL" id="RBWU01000006">
    <property type="protein sequence ID" value="RKS70858.1"/>
    <property type="molecule type" value="Genomic_DNA"/>
</dbReference>
<evidence type="ECO:0000313" key="2">
    <source>
        <dbReference type="EMBL" id="RKS70858.1"/>
    </source>
</evidence>
<dbReference type="Pfam" id="PF01381">
    <property type="entry name" value="HTH_3"/>
    <property type="match status" value="1"/>
</dbReference>
<comment type="caution">
    <text evidence="2">The sequence shown here is derived from an EMBL/GenBank/DDBJ whole genome shotgun (WGS) entry which is preliminary data.</text>
</comment>
<name>A0A495QGA8_9ACTN</name>
<gene>
    <name evidence="2" type="ORF">BZB76_5338</name>
</gene>
<dbReference type="SMART" id="SM00530">
    <property type="entry name" value="HTH_XRE"/>
    <property type="match status" value="1"/>
</dbReference>
<dbReference type="Gene3D" id="1.10.260.40">
    <property type="entry name" value="lambda repressor-like DNA-binding domains"/>
    <property type="match status" value="1"/>
</dbReference>
<accession>A0A495QGA8</accession>
<dbReference type="SUPFAM" id="SSF47413">
    <property type="entry name" value="lambda repressor-like DNA-binding domains"/>
    <property type="match status" value="1"/>
</dbReference>
<feature type="domain" description="HTH cro/C1-type" evidence="1">
    <location>
        <begin position="21"/>
        <end position="64"/>
    </location>
</feature>
<dbReference type="InterPro" id="IPR001387">
    <property type="entry name" value="Cro/C1-type_HTH"/>
</dbReference>
<organism evidence="2 3">
    <name type="scientific">Actinomadura pelletieri DSM 43383</name>
    <dbReference type="NCBI Taxonomy" id="1120940"/>
    <lineage>
        <taxon>Bacteria</taxon>
        <taxon>Bacillati</taxon>
        <taxon>Actinomycetota</taxon>
        <taxon>Actinomycetes</taxon>
        <taxon>Streptosporangiales</taxon>
        <taxon>Thermomonosporaceae</taxon>
        <taxon>Actinomadura</taxon>
    </lineage>
</organism>
<dbReference type="CDD" id="cd00093">
    <property type="entry name" value="HTH_XRE"/>
    <property type="match status" value="1"/>
</dbReference>
<evidence type="ECO:0000259" key="1">
    <source>
        <dbReference type="PROSITE" id="PS50943"/>
    </source>
</evidence>
<sequence>MAVREELDPDRSIWHFISLEVLRLRKLSGLTGQALSDIVGCHRSYVSRVENASIHLSIKYAERLDELWKPVIPFARLVRWAEASDDGDWFTGLTWHEARATRHRMWEALLVPGLFQTENYARAALATGMVDDVERAVKTRLARQEAVFGRPDPPRFTVILSWAVLAQPVGDNDVMSEQLSRLLTVAQLPNVNLRILERSARSHVGLDGSFCIMTVDDRDVAFADAPERGRLVTDLGDVQKYAVRYDRISDTAEGIGSTRAILERALETYR</sequence>
<dbReference type="Pfam" id="PF19054">
    <property type="entry name" value="DUF5753"/>
    <property type="match status" value="1"/>
</dbReference>
<protein>
    <submittedName>
        <fullName evidence="2">Helix-turn-helix protein</fullName>
    </submittedName>
</protein>
<dbReference type="PROSITE" id="PS50943">
    <property type="entry name" value="HTH_CROC1"/>
    <property type="match status" value="1"/>
</dbReference>
<dbReference type="InterPro" id="IPR043917">
    <property type="entry name" value="DUF5753"/>
</dbReference>
<dbReference type="GO" id="GO:0003677">
    <property type="term" value="F:DNA binding"/>
    <property type="evidence" value="ECO:0007669"/>
    <property type="project" value="InterPro"/>
</dbReference>
<evidence type="ECO:0000313" key="3">
    <source>
        <dbReference type="Proteomes" id="UP000274601"/>
    </source>
</evidence>
<proteinExistence type="predicted"/>
<dbReference type="AlphaFoldDB" id="A0A495QGA8"/>